<evidence type="ECO:0000313" key="3">
    <source>
        <dbReference type="EMBL" id="GGJ12057.1"/>
    </source>
</evidence>
<dbReference type="AlphaFoldDB" id="A0A917NMH2"/>
<reference evidence="3" key="2">
    <citation type="submission" date="2020-09" db="EMBL/GenBank/DDBJ databases">
        <authorList>
            <person name="Sun Q."/>
            <person name="Ohkuma M."/>
        </authorList>
    </citation>
    <scope>NUCLEOTIDE SEQUENCE</scope>
    <source>
        <strain evidence="3">JCM 18487</strain>
    </source>
</reference>
<evidence type="ECO:0000259" key="1">
    <source>
        <dbReference type="Pfam" id="PF01926"/>
    </source>
</evidence>
<comment type="caution">
    <text evidence="3">The sequence shown here is derived from an EMBL/GenBank/DDBJ whole genome shotgun (WGS) entry which is preliminary data.</text>
</comment>
<accession>A0A917NMH2</accession>
<dbReference type="Proteomes" id="UP000637695">
    <property type="component" value="Unassembled WGS sequence"/>
</dbReference>
<dbReference type="PRINTS" id="PR00326">
    <property type="entry name" value="GTP1OBG"/>
</dbReference>
<feature type="domain" description="NOA1/YqeH-like C-terminal" evidence="2">
    <location>
        <begin position="281"/>
        <end position="387"/>
    </location>
</feature>
<name>A0A917NMH2_9BACL</name>
<dbReference type="Pfam" id="PF21516">
    <property type="entry name" value="YqeH-like_C"/>
    <property type="match status" value="1"/>
</dbReference>
<sequence length="398" mass="43920">MSSVNASDLLVCTGCGARLQHEDEDAPGYVPVSALQRIDPLCRRCFRMRHYGEFTRVVVPPDEYERLVGRVLTQPALILYVLDVFDLDGSLIPGFARLAKRHPVVLVVNKADLMPLSVKLAATEDWILYRVARTGVHPERVLFVSARTGQGFAELTEEMERHGLGRVCVVGMANVGKSSLLNRLTRRLAGDEPFTASRVPGTTLGTVAVEVTLPSGREVHLIDTPGLIHGKRIIDILCPACLRRAVPASRLRPRVYQLNPGQSLWLGGFARFDFEEGTFQPVTCYVSNDLVVHRTKLERAEAFGKAHADDILQAPCPACRSALGEHRPVPVVAGRFLRAGHAEEKALAVGRRGNDLVLPGLGWLALFGKDLRGKLWVPADWDVIIRRRFVGDVSRPRS</sequence>
<dbReference type="InterPro" id="IPR050896">
    <property type="entry name" value="Mito_lipid_metab_GTPase"/>
</dbReference>
<dbReference type="PANTHER" id="PTHR46434">
    <property type="entry name" value="GENETIC INTERACTOR OF PROHIBITINS 3, MITOCHONDRIAL"/>
    <property type="match status" value="1"/>
</dbReference>
<dbReference type="Pfam" id="PF01926">
    <property type="entry name" value="MMR_HSR1"/>
    <property type="match status" value="1"/>
</dbReference>
<proteinExistence type="predicted"/>
<keyword evidence="4" id="KW-1185">Reference proteome</keyword>
<feature type="domain" description="G" evidence="1">
    <location>
        <begin position="166"/>
        <end position="230"/>
    </location>
</feature>
<dbReference type="EMBL" id="BMOY01000042">
    <property type="protein sequence ID" value="GGJ12057.1"/>
    <property type="molecule type" value="Genomic_DNA"/>
</dbReference>
<dbReference type="PANTHER" id="PTHR46434:SF1">
    <property type="entry name" value="GENETIC INTERACTOR OF PROHIBITINS 3, MITOCHONDRIAL"/>
    <property type="match status" value="1"/>
</dbReference>
<dbReference type="Gene3D" id="3.40.50.300">
    <property type="entry name" value="P-loop containing nucleotide triphosphate hydrolases"/>
    <property type="match status" value="1"/>
</dbReference>
<reference evidence="3" key="1">
    <citation type="journal article" date="2014" name="Int. J. Syst. Evol. Microbiol.">
        <title>Complete genome sequence of Corynebacterium casei LMG S-19264T (=DSM 44701T), isolated from a smear-ripened cheese.</title>
        <authorList>
            <consortium name="US DOE Joint Genome Institute (JGI-PGF)"/>
            <person name="Walter F."/>
            <person name="Albersmeier A."/>
            <person name="Kalinowski J."/>
            <person name="Ruckert C."/>
        </authorList>
    </citation>
    <scope>NUCLEOTIDE SEQUENCE</scope>
    <source>
        <strain evidence="3">JCM 18487</strain>
    </source>
</reference>
<evidence type="ECO:0000259" key="2">
    <source>
        <dbReference type="Pfam" id="PF21516"/>
    </source>
</evidence>
<organism evidence="3 4">
    <name type="scientific">Alicyclobacillus cellulosilyticus</name>
    <dbReference type="NCBI Taxonomy" id="1003997"/>
    <lineage>
        <taxon>Bacteria</taxon>
        <taxon>Bacillati</taxon>
        <taxon>Bacillota</taxon>
        <taxon>Bacilli</taxon>
        <taxon>Bacillales</taxon>
        <taxon>Alicyclobacillaceae</taxon>
        <taxon>Alicyclobacillus</taxon>
    </lineage>
</organism>
<dbReference type="InterPro" id="IPR048422">
    <property type="entry name" value="NOA1/YqeH-like_C"/>
</dbReference>
<evidence type="ECO:0000313" key="4">
    <source>
        <dbReference type="Proteomes" id="UP000637695"/>
    </source>
</evidence>
<dbReference type="GO" id="GO:0005525">
    <property type="term" value="F:GTP binding"/>
    <property type="evidence" value="ECO:0007669"/>
    <property type="project" value="InterPro"/>
</dbReference>
<dbReference type="SUPFAM" id="SSF52540">
    <property type="entry name" value="P-loop containing nucleoside triphosphate hydrolases"/>
    <property type="match status" value="1"/>
</dbReference>
<dbReference type="InterPro" id="IPR027417">
    <property type="entry name" value="P-loop_NTPase"/>
</dbReference>
<dbReference type="CDD" id="cd01855">
    <property type="entry name" value="YqeH"/>
    <property type="match status" value="1"/>
</dbReference>
<dbReference type="InterPro" id="IPR006073">
    <property type="entry name" value="GTP-bd"/>
</dbReference>
<protein>
    <submittedName>
        <fullName evidence="3">Ribosome biogenesis GTPase YqeH</fullName>
    </submittedName>
</protein>
<gene>
    <name evidence="3" type="ORF">GCM10010885_21820</name>
</gene>